<dbReference type="Pfam" id="PF08100">
    <property type="entry name" value="Dimerisation"/>
    <property type="match status" value="1"/>
</dbReference>
<feature type="domain" description="O-methyltransferase dimerisation" evidence="1">
    <location>
        <begin position="42"/>
        <end position="101"/>
    </location>
</feature>
<proteinExistence type="predicted"/>
<keyword evidence="3" id="KW-1185">Reference proteome</keyword>
<dbReference type="GO" id="GO:0046983">
    <property type="term" value="F:protein dimerization activity"/>
    <property type="evidence" value="ECO:0007669"/>
    <property type="project" value="InterPro"/>
</dbReference>
<sequence>MASSLEETKMKAQEGEAIVEEEETFSYAYAVGNFKPRCQAVAEIAAQICTNNTESPTMLDRIVRLLASYSALNCSVVDDTHGVGSPQMVYSLAPVSKFLVRDAVGASLGPLMAMFQGKIYLDS</sequence>
<dbReference type="InterPro" id="IPR012967">
    <property type="entry name" value="COMT_dimerisation"/>
</dbReference>
<gene>
    <name evidence="2" type="ORF">O6P43_027449</name>
</gene>
<dbReference type="Gene3D" id="1.10.10.10">
    <property type="entry name" value="Winged helix-like DNA-binding domain superfamily/Winged helix DNA-binding domain"/>
    <property type="match status" value="1"/>
</dbReference>
<evidence type="ECO:0000313" key="2">
    <source>
        <dbReference type="EMBL" id="KAJ7951396.1"/>
    </source>
</evidence>
<organism evidence="2 3">
    <name type="scientific">Quillaja saponaria</name>
    <name type="common">Soap bark tree</name>
    <dbReference type="NCBI Taxonomy" id="32244"/>
    <lineage>
        <taxon>Eukaryota</taxon>
        <taxon>Viridiplantae</taxon>
        <taxon>Streptophyta</taxon>
        <taxon>Embryophyta</taxon>
        <taxon>Tracheophyta</taxon>
        <taxon>Spermatophyta</taxon>
        <taxon>Magnoliopsida</taxon>
        <taxon>eudicotyledons</taxon>
        <taxon>Gunneridae</taxon>
        <taxon>Pentapetalae</taxon>
        <taxon>rosids</taxon>
        <taxon>fabids</taxon>
        <taxon>Fabales</taxon>
        <taxon>Quillajaceae</taxon>
        <taxon>Quillaja</taxon>
    </lineage>
</organism>
<dbReference type="SUPFAM" id="SSF46785">
    <property type="entry name" value="Winged helix' DNA-binding domain"/>
    <property type="match status" value="1"/>
</dbReference>
<dbReference type="InterPro" id="IPR036388">
    <property type="entry name" value="WH-like_DNA-bd_sf"/>
</dbReference>
<dbReference type="EMBL" id="JARAOO010000011">
    <property type="protein sequence ID" value="KAJ7951396.1"/>
    <property type="molecule type" value="Genomic_DNA"/>
</dbReference>
<dbReference type="AlphaFoldDB" id="A0AAD7L4I0"/>
<dbReference type="KEGG" id="qsa:O6P43_027449"/>
<name>A0AAD7L4I0_QUISA</name>
<dbReference type="Proteomes" id="UP001163823">
    <property type="component" value="Chromosome 11"/>
</dbReference>
<evidence type="ECO:0000313" key="3">
    <source>
        <dbReference type="Proteomes" id="UP001163823"/>
    </source>
</evidence>
<comment type="caution">
    <text evidence="2">The sequence shown here is derived from an EMBL/GenBank/DDBJ whole genome shotgun (WGS) entry which is preliminary data.</text>
</comment>
<evidence type="ECO:0000259" key="1">
    <source>
        <dbReference type="Pfam" id="PF08100"/>
    </source>
</evidence>
<dbReference type="InterPro" id="IPR036390">
    <property type="entry name" value="WH_DNA-bd_sf"/>
</dbReference>
<reference evidence="2" key="1">
    <citation type="journal article" date="2023" name="Science">
        <title>Elucidation of the pathway for biosynthesis of saponin adjuvants from the soapbark tree.</title>
        <authorList>
            <person name="Reed J."/>
            <person name="Orme A."/>
            <person name="El-Demerdash A."/>
            <person name="Owen C."/>
            <person name="Martin L.B.B."/>
            <person name="Misra R.C."/>
            <person name="Kikuchi S."/>
            <person name="Rejzek M."/>
            <person name="Martin A.C."/>
            <person name="Harkess A."/>
            <person name="Leebens-Mack J."/>
            <person name="Louveau T."/>
            <person name="Stephenson M.J."/>
            <person name="Osbourn A."/>
        </authorList>
    </citation>
    <scope>NUCLEOTIDE SEQUENCE</scope>
    <source>
        <strain evidence="2">S10</strain>
    </source>
</reference>
<protein>
    <submittedName>
        <fullName evidence="2">Caffeic acid O-methyltransferase</fullName>
    </submittedName>
</protein>
<accession>A0AAD7L4I0</accession>